<dbReference type="SUPFAM" id="SSF54523">
    <property type="entry name" value="Pili subunits"/>
    <property type="match status" value="1"/>
</dbReference>
<keyword evidence="7" id="KW-1185">Reference proteome</keyword>
<dbReference type="PANTHER" id="PTHR30093">
    <property type="entry name" value="GENERAL SECRETION PATHWAY PROTEIN G"/>
    <property type="match status" value="1"/>
</dbReference>
<dbReference type="InterPro" id="IPR012902">
    <property type="entry name" value="N_methyl_site"/>
</dbReference>
<dbReference type="RefSeq" id="WP_122099406.1">
    <property type="nucleotide sequence ID" value="NZ_JAMOHS010000006.1"/>
</dbReference>
<comment type="caution">
    <text evidence="6">The sequence shown here is derived from an EMBL/GenBank/DDBJ whole genome shotgun (WGS) entry which is preliminary data.</text>
</comment>
<dbReference type="PANTHER" id="PTHR30093:SF34">
    <property type="entry name" value="PREPILIN PEPTIDASE-DEPENDENT PROTEIN D"/>
    <property type="match status" value="1"/>
</dbReference>
<accession>A0ABX9UR58</accession>
<name>A0ABX9UR58_9PSED</name>
<sequence>MQSNSKGFTLIELMIVVAIVGILAAIAIPVYQDYVARSQVTRAYTELAAYKSAVEEHLSRGRNVVSNTDLGYVPSNVTVAASGDIANFLLDGSGSLGVTIGGNVSPVVSGAHISISRSAGGAWNCDIDESGAGAWKDFYMPAGCF</sequence>
<evidence type="ECO:0000256" key="4">
    <source>
        <dbReference type="RuleBase" id="RU000389"/>
    </source>
</evidence>
<feature type="transmembrane region" description="Helical" evidence="5">
    <location>
        <begin position="7"/>
        <end position="31"/>
    </location>
</feature>
<dbReference type="Proteomes" id="UP000279228">
    <property type="component" value="Unassembled WGS sequence"/>
</dbReference>
<dbReference type="Gene3D" id="3.30.700.10">
    <property type="entry name" value="Glycoprotein, Type 4 Pilin"/>
    <property type="match status" value="1"/>
</dbReference>
<keyword evidence="5" id="KW-0812">Transmembrane</keyword>
<dbReference type="InterPro" id="IPR001082">
    <property type="entry name" value="Pilin"/>
</dbReference>
<dbReference type="Pfam" id="PF00114">
    <property type="entry name" value="Pilin"/>
    <property type="match status" value="1"/>
</dbReference>
<keyword evidence="2" id="KW-0488">Methylation</keyword>
<dbReference type="EMBL" id="RFFN01000005">
    <property type="protein sequence ID" value="RMH95654.1"/>
    <property type="molecule type" value="Genomic_DNA"/>
</dbReference>
<evidence type="ECO:0000256" key="1">
    <source>
        <dbReference type="ARBA" id="ARBA00005233"/>
    </source>
</evidence>
<evidence type="ECO:0000256" key="2">
    <source>
        <dbReference type="ARBA" id="ARBA00022481"/>
    </source>
</evidence>
<keyword evidence="5" id="KW-0472">Membrane</keyword>
<keyword evidence="4" id="KW-0281">Fimbrium</keyword>
<gene>
    <name evidence="6" type="ORF">EA798_14575</name>
</gene>
<dbReference type="NCBIfam" id="TIGR02532">
    <property type="entry name" value="IV_pilin_GFxxxE"/>
    <property type="match status" value="1"/>
</dbReference>
<reference evidence="6 7" key="1">
    <citation type="submission" date="2018-10" db="EMBL/GenBank/DDBJ databases">
        <title>Pseudomonas songnenensis NEAU-ST5-5(T) genome.</title>
        <authorList>
            <person name="Pengp J."/>
            <person name="Liu Z.-P."/>
        </authorList>
    </citation>
    <scope>NUCLEOTIDE SEQUENCE [LARGE SCALE GENOMIC DNA]</scope>
    <source>
        <strain evidence="6 7">NEAU-ST5-5</strain>
    </source>
</reference>
<organism evidence="6 7">
    <name type="scientific">Pseudomonas songnenensis</name>
    <dbReference type="NCBI Taxonomy" id="1176259"/>
    <lineage>
        <taxon>Bacteria</taxon>
        <taxon>Pseudomonadati</taxon>
        <taxon>Pseudomonadota</taxon>
        <taxon>Gammaproteobacteria</taxon>
        <taxon>Pseudomonadales</taxon>
        <taxon>Pseudomonadaceae</taxon>
        <taxon>Pseudomonas</taxon>
    </lineage>
</organism>
<dbReference type="InterPro" id="IPR045584">
    <property type="entry name" value="Pilin-like"/>
</dbReference>
<protein>
    <recommendedName>
        <fullName evidence="3">Pilin</fullName>
    </recommendedName>
</protein>
<comment type="similarity">
    <text evidence="1 4">Belongs to the N-Me-Phe pilin family.</text>
</comment>
<keyword evidence="5" id="KW-1133">Transmembrane helix</keyword>
<dbReference type="PROSITE" id="PS00409">
    <property type="entry name" value="PROKAR_NTER_METHYL"/>
    <property type="match status" value="1"/>
</dbReference>
<dbReference type="Pfam" id="PF07963">
    <property type="entry name" value="N_methyl"/>
    <property type="match status" value="1"/>
</dbReference>
<evidence type="ECO:0000256" key="3">
    <source>
        <dbReference type="ARBA" id="ARBA00029638"/>
    </source>
</evidence>
<evidence type="ECO:0000313" key="6">
    <source>
        <dbReference type="EMBL" id="RMH95654.1"/>
    </source>
</evidence>
<evidence type="ECO:0000256" key="5">
    <source>
        <dbReference type="SAM" id="Phobius"/>
    </source>
</evidence>
<evidence type="ECO:0000313" key="7">
    <source>
        <dbReference type="Proteomes" id="UP000279228"/>
    </source>
</evidence>
<proteinExistence type="inferred from homology"/>